<evidence type="ECO:0000313" key="2">
    <source>
        <dbReference type="Proteomes" id="UP001251857"/>
    </source>
</evidence>
<dbReference type="Gene3D" id="3.10.450.620">
    <property type="entry name" value="JHP933, nucleotidyltransferase-like core domain"/>
    <property type="match status" value="1"/>
</dbReference>
<dbReference type="EMBL" id="JAVRIB010000015">
    <property type="protein sequence ID" value="MDT0635898.1"/>
    <property type="molecule type" value="Genomic_DNA"/>
</dbReference>
<dbReference type="InterPro" id="IPR014942">
    <property type="entry name" value="AbiEii"/>
</dbReference>
<keyword evidence="2" id="KW-1185">Reference proteome</keyword>
<dbReference type="GO" id="GO:0016740">
    <property type="term" value="F:transferase activity"/>
    <property type="evidence" value="ECO:0007669"/>
    <property type="project" value="UniProtKB-KW"/>
</dbReference>
<comment type="caution">
    <text evidence="1">The sequence shown here is derived from an EMBL/GenBank/DDBJ whole genome shotgun (WGS) entry which is preliminary data.</text>
</comment>
<organism evidence="1 2">
    <name type="scientific">Spectribacter hydrogenoxidans</name>
    <dbReference type="NCBI Taxonomy" id="3075608"/>
    <lineage>
        <taxon>Bacteria</taxon>
        <taxon>Pseudomonadati</taxon>
        <taxon>Pseudomonadota</taxon>
        <taxon>Gammaproteobacteria</taxon>
        <taxon>Salinisphaerales</taxon>
        <taxon>Salinisphaeraceae</taxon>
        <taxon>Spectribacter</taxon>
    </lineage>
</organism>
<dbReference type="RefSeq" id="WP_311653799.1">
    <property type="nucleotide sequence ID" value="NZ_JAVRIB010000015.1"/>
</dbReference>
<dbReference type="Pfam" id="PF08843">
    <property type="entry name" value="AbiEii"/>
    <property type="match status" value="1"/>
</dbReference>
<sequence>MARPIYEAQVRLLVSTLPLVAEEPCFALKGGTAINLFVRDLPRLSVDIDLTYLPLEERGVALPNARAALQRIGRRVAEATGARVDLMENRGEGLLLYVERAKARIKVEVNPVLRGCLKPPKSMDIRDLAEDEFGFARMPVLDLADLYGGKICAALDRQHPRDLFDVKLLLDEDGPTRDVIEGFLVYLISHRRPIRELLAPRLADIRETFINQFQGMTREPVQVEELEHAREELLARLREMLTPADCAFLLSVKRGEPDWSHLPYPHVQELPGVRWKLQNIGKMKPDARQRDLAALEEVLATHYNYGGKE</sequence>
<accession>A0ABU3C2X5</accession>
<gene>
    <name evidence="1" type="ORF">RM532_13160</name>
</gene>
<evidence type="ECO:0000313" key="1">
    <source>
        <dbReference type="EMBL" id="MDT0635898.1"/>
    </source>
</evidence>
<reference evidence="1 2" key="1">
    <citation type="submission" date="2023-09" db="EMBL/GenBank/DDBJ databases">
        <authorList>
            <person name="Rey-Velasco X."/>
        </authorList>
    </citation>
    <scope>NUCLEOTIDE SEQUENCE [LARGE SCALE GENOMIC DNA]</scope>
    <source>
        <strain evidence="1 2">W335</strain>
    </source>
</reference>
<dbReference type="Proteomes" id="UP001251857">
    <property type="component" value="Unassembled WGS sequence"/>
</dbReference>
<protein>
    <submittedName>
        <fullName evidence="1">Nucleotidyl transferase AbiEii/AbiGii toxin family protein</fullName>
    </submittedName>
</protein>
<name>A0ABU3C2X5_9GAMM</name>
<keyword evidence="1" id="KW-0808">Transferase</keyword>
<proteinExistence type="predicted"/>